<keyword evidence="10" id="KW-1185">Reference proteome</keyword>
<evidence type="ECO:0000313" key="9">
    <source>
        <dbReference type="EMBL" id="KAL2276388.1"/>
    </source>
</evidence>
<feature type="coiled-coil region" evidence="7">
    <location>
        <begin position="57"/>
        <end position="84"/>
    </location>
</feature>
<keyword evidence="7" id="KW-0175">Coiled coil</keyword>
<dbReference type="InterPro" id="IPR050987">
    <property type="entry name" value="AtrR-like"/>
</dbReference>
<dbReference type="CDD" id="cd00067">
    <property type="entry name" value="GAL4"/>
    <property type="match status" value="1"/>
</dbReference>
<evidence type="ECO:0000313" key="10">
    <source>
        <dbReference type="Proteomes" id="UP001600888"/>
    </source>
</evidence>
<dbReference type="Pfam" id="PF04082">
    <property type="entry name" value="Fungal_trans"/>
    <property type="match status" value="1"/>
</dbReference>
<dbReference type="SUPFAM" id="SSF57701">
    <property type="entry name" value="Zn2/Cys6 DNA-binding domain"/>
    <property type="match status" value="1"/>
</dbReference>
<dbReference type="InterPro" id="IPR036864">
    <property type="entry name" value="Zn2-C6_fun-type_DNA-bd_sf"/>
</dbReference>
<evidence type="ECO:0000259" key="8">
    <source>
        <dbReference type="PROSITE" id="PS50048"/>
    </source>
</evidence>
<feature type="domain" description="Zn(2)-C6 fungal-type" evidence="8">
    <location>
        <begin position="14"/>
        <end position="44"/>
    </location>
</feature>
<dbReference type="InterPro" id="IPR007219">
    <property type="entry name" value="XnlR_reg_dom"/>
</dbReference>
<comment type="subcellular location">
    <subcellularLocation>
        <location evidence="1">Nucleus</location>
    </subcellularLocation>
</comment>
<dbReference type="Pfam" id="PF00172">
    <property type="entry name" value="Zn_clus"/>
    <property type="match status" value="1"/>
</dbReference>
<dbReference type="InterPro" id="IPR001138">
    <property type="entry name" value="Zn2Cys6_DnaBD"/>
</dbReference>
<organism evidence="9 10">
    <name type="scientific">Diaporthe vaccinii</name>
    <dbReference type="NCBI Taxonomy" id="105482"/>
    <lineage>
        <taxon>Eukaryota</taxon>
        <taxon>Fungi</taxon>
        <taxon>Dikarya</taxon>
        <taxon>Ascomycota</taxon>
        <taxon>Pezizomycotina</taxon>
        <taxon>Sordariomycetes</taxon>
        <taxon>Sordariomycetidae</taxon>
        <taxon>Diaporthales</taxon>
        <taxon>Diaporthaceae</taxon>
        <taxon>Diaporthe</taxon>
        <taxon>Diaporthe eres species complex</taxon>
    </lineage>
</organism>
<evidence type="ECO:0000256" key="5">
    <source>
        <dbReference type="ARBA" id="ARBA00023163"/>
    </source>
</evidence>
<dbReference type="SMART" id="SM00906">
    <property type="entry name" value="Fungal_trans"/>
    <property type="match status" value="1"/>
</dbReference>
<keyword evidence="2" id="KW-0479">Metal-binding</keyword>
<keyword evidence="5" id="KW-0804">Transcription</keyword>
<evidence type="ECO:0000256" key="4">
    <source>
        <dbReference type="ARBA" id="ARBA00023125"/>
    </source>
</evidence>
<evidence type="ECO:0000256" key="2">
    <source>
        <dbReference type="ARBA" id="ARBA00022723"/>
    </source>
</evidence>
<keyword evidence="6" id="KW-0539">Nucleus</keyword>
<reference evidence="9 10" key="1">
    <citation type="submission" date="2024-03" db="EMBL/GenBank/DDBJ databases">
        <title>A high-quality draft genome sequence of Diaporthe vaccinii, a causative agent of upright dieback and viscid rot disease in cranberry plants.</title>
        <authorList>
            <person name="Sarrasin M."/>
            <person name="Lang B.F."/>
            <person name="Burger G."/>
        </authorList>
    </citation>
    <scope>NUCLEOTIDE SEQUENCE [LARGE SCALE GENOMIC DNA]</scope>
    <source>
        <strain evidence="9 10">IS7</strain>
    </source>
</reference>
<gene>
    <name evidence="9" type="ORF">FJTKL_00979</name>
</gene>
<accession>A0ABR4E1U0</accession>
<keyword evidence="3" id="KW-0805">Transcription regulation</keyword>
<evidence type="ECO:0000256" key="6">
    <source>
        <dbReference type="ARBA" id="ARBA00023242"/>
    </source>
</evidence>
<evidence type="ECO:0000256" key="3">
    <source>
        <dbReference type="ARBA" id="ARBA00023015"/>
    </source>
</evidence>
<dbReference type="SMART" id="SM00066">
    <property type="entry name" value="GAL4"/>
    <property type="match status" value="1"/>
</dbReference>
<name>A0ABR4E1U0_9PEZI</name>
<dbReference type="PANTHER" id="PTHR46910:SF37">
    <property type="entry name" value="ZN(II)2CYS6 TRANSCRIPTION FACTOR (EUROFUNG)"/>
    <property type="match status" value="1"/>
</dbReference>
<evidence type="ECO:0000256" key="7">
    <source>
        <dbReference type="SAM" id="Coils"/>
    </source>
</evidence>
<comment type="caution">
    <text evidence="9">The sequence shown here is derived from an EMBL/GenBank/DDBJ whole genome shotgun (WGS) entry which is preliminary data.</text>
</comment>
<dbReference type="CDD" id="cd12148">
    <property type="entry name" value="fungal_TF_MHR"/>
    <property type="match status" value="1"/>
</dbReference>
<dbReference type="PROSITE" id="PS50048">
    <property type="entry name" value="ZN2_CY6_FUNGAL_2"/>
    <property type="match status" value="1"/>
</dbReference>
<keyword evidence="4" id="KW-0238">DNA-binding</keyword>
<evidence type="ECO:0000256" key="1">
    <source>
        <dbReference type="ARBA" id="ARBA00004123"/>
    </source>
</evidence>
<protein>
    <recommendedName>
        <fullName evidence="8">Zn(2)-C6 fungal-type domain-containing protein</fullName>
    </recommendedName>
</protein>
<dbReference type="Gene3D" id="4.10.240.10">
    <property type="entry name" value="Zn(2)-C6 fungal-type DNA-binding domain"/>
    <property type="match status" value="1"/>
</dbReference>
<dbReference type="Proteomes" id="UP001600888">
    <property type="component" value="Unassembled WGS sequence"/>
</dbReference>
<sequence length="471" mass="53710">MSEAGKKGLGRRKACDLCFKKKIKCDAREPDCSHCILYNKKCVWTADIYEKHLAPRRRVVADRHRQLETRVAELEGQLRQLAAAPLVLTPSEPHPGDPSDLNSAEVELVPTLVASAVKLCQWLGLHRKLAADQLDHSESKERERVFWITYVLDRDTSLRTRGPCLIQNHDLDMEMPGFEDTEDTVGILIGSDGRSWFNFFRCRVHLARIQGLVYDWVFSLSAERLSATEKHENMNRIANMLRNWRNAIPEEYKVDRLQTMDSRVAQPLASLYLTECFTLFKARAHTAFSNDPDSIKILAYCCSRWASGYGHLSGQHEIEAESIVLPDWQNLVASARVCGKLFRGTQDMDPQAAFLYRNRCAYISAMVILIANKISISRHGLYDEVGPDEDFIQDSLKFLGTMGDKDVDDPFRRMHTAASELNSRASLAARTDALQLATFNDPSLQMNQWYFQDDILALKEFQFQSETVEEP</sequence>
<dbReference type="PANTHER" id="PTHR46910">
    <property type="entry name" value="TRANSCRIPTION FACTOR PDR1"/>
    <property type="match status" value="1"/>
</dbReference>
<dbReference type="EMBL" id="JBAWTH010000117">
    <property type="protein sequence ID" value="KAL2276388.1"/>
    <property type="molecule type" value="Genomic_DNA"/>
</dbReference>
<proteinExistence type="predicted"/>